<gene>
    <name evidence="2" type="ORF">HMPREF9943_00041</name>
</gene>
<dbReference type="EMBL" id="AGEJ01000001">
    <property type="protein sequence ID" value="EMD17609.1"/>
    <property type="molecule type" value="Genomic_DNA"/>
</dbReference>
<accession>M2PPW2</accession>
<evidence type="ECO:0000259" key="1">
    <source>
        <dbReference type="Pfam" id="PF13930"/>
    </source>
</evidence>
<feature type="domain" description="Type VII secretion system protein EssD-like" evidence="1">
    <location>
        <begin position="65"/>
        <end position="202"/>
    </location>
</feature>
<dbReference type="Gene3D" id="3.40.570.10">
    <property type="entry name" value="Extracellular Endonuclease, subunit A"/>
    <property type="match status" value="1"/>
</dbReference>
<dbReference type="AlphaFoldDB" id="M2PPW2"/>
<evidence type="ECO:0000313" key="3">
    <source>
        <dbReference type="Proteomes" id="UP000011758"/>
    </source>
</evidence>
<keyword evidence="3" id="KW-1185">Reference proteome</keyword>
<dbReference type="STRING" id="999415.HMPREF9943_00041"/>
<organism evidence="2 3">
    <name type="scientific">Eggerthia catenaformis OT 569 = DSM 20559</name>
    <dbReference type="NCBI Taxonomy" id="999415"/>
    <lineage>
        <taxon>Bacteria</taxon>
        <taxon>Bacillati</taxon>
        <taxon>Bacillota</taxon>
        <taxon>Erysipelotrichia</taxon>
        <taxon>Erysipelotrichales</taxon>
        <taxon>Coprobacillaceae</taxon>
        <taxon>Eggerthia</taxon>
    </lineage>
</organism>
<dbReference type="BioCyc" id="ECAT999415-HMP:GTTI-50-MONOMER"/>
<dbReference type="Proteomes" id="UP000011758">
    <property type="component" value="Unassembled WGS sequence"/>
</dbReference>
<dbReference type="RefSeq" id="WP_004801052.1">
    <property type="nucleotide sequence ID" value="NZ_AUGJ01000029.1"/>
</dbReference>
<dbReference type="eggNOG" id="COG2169">
    <property type="taxonomic scope" value="Bacteria"/>
</dbReference>
<comment type="caution">
    <text evidence="2">The sequence shown here is derived from an EMBL/GenBank/DDBJ whole genome shotgun (WGS) entry which is preliminary data.</text>
</comment>
<evidence type="ECO:0000313" key="2">
    <source>
        <dbReference type="EMBL" id="EMD17609.1"/>
    </source>
</evidence>
<dbReference type="InterPro" id="IPR044929">
    <property type="entry name" value="DNA/RNA_non-sp_Endonuclease_sf"/>
</dbReference>
<name>M2PPW2_9FIRM</name>
<reference evidence="2 3" key="1">
    <citation type="submission" date="2013-02" db="EMBL/GenBank/DDBJ databases">
        <title>The Genome Sequence of Lactobacillus catenaformis F0143.</title>
        <authorList>
            <consortium name="The Broad Institute Genome Sequencing Platform"/>
            <person name="Earl A."/>
            <person name="Ward D."/>
            <person name="Feldgarden M."/>
            <person name="Gevers D."/>
            <person name="Izard J."/>
            <person name="Blanton J.M."/>
            <person name="Mathney J."/>
            <person name="Dewhirst F.E."/>
            <person name="Young S.K."/>
            <person name="Zeng Q."/>
            <person name="Gargeya S."/>
            <person name="Fitzgerald M."/>
            <person name="Haas B."/>
            <person name="Abouelleil A."/>
            <person name="Alvarado L."/>
            <person name="Arachchi H.M."/>
            <person name="Berlin A."/>
            <person name="Chapman S.B."/>
            <person name="Gearin G."/>
            <person name="Goldberg J."/>
            <person name="Griggs A."/>
            <person name="Gujja S."/>
            <person name="Hansen M."/>
            <person name="Heiman D."/>
            <person name="Howarth C."/>
            <person name="Larimer J."/>
            <person name="Lui A."/>
            <person name="MacDonald P.J.P."/>
            <person name="McCowen C."/>
            <person name="Montmayeur A."/>
            <person name="Murphy C."/>
            <person name="Neiman D."/>
            <person name="Pearson M."/>
            <person name="Priest M."/>
            <person name="Roberts A."/>
            <person name="Saif S."/>
            <person name="Shea T."/>
            <person name="Sisk P."/>
            <person name="Stolte C."/>
            <person name="Sykes S."/>
            <person name="Wortman J."/>
            <person name="Nusbaum C."/>
            <person name="Birren B."/>
        </authorList>
    </citation>
    <scope>NUCLEOTIDE SEQUENCE [LARGE SCALE GENOMIC DNA]</scope>
    <source>
        <strain evidence="2 3">OT 569</strain>
    </source>
</reference>
<protein>
    <recommendedName>
        <fullName evidence="1">Type VII secretion system protein EssD-like domain-containing protein</fullName>
    </recommendedName>
</protein>
<proteinExistence type="predicted"/>
<dbReference type="PATRIC" id="fig|999415.3.peg.43"/>
<dbReference type="Pfam" id="PF13930">
    <property type="entry name" value="Endonuclea_NS_2"/>
    <property type="match status" value="1"/>
</dbReference>
<sequence>MKKIFILGMIIVLVSVCFHNYYKKITDIQIDSESLPEYKNEAYSYIHNNKPYFKSSDLKVKEFISYSSLDGLKRCGKASSCLSIKTLSKEKRPSLSVIKPAGWHTYRFDAVKKYESTTSFQSNLGYLYNRCHLIAYELSGDQGDRRNLITGTRYLNVEGMLPFENKVTQYIRKTKHHVLYRVTPIYKGNNLLAHGVLIETQSIEDNNLQFCVYCYNVQPGIKIDYATGKAKEI</sequence>
<dbReference type="InterPro" id="IPR044927">
    <property type="entry name" value="Endonuclea_NS_2"/>
</dbReference>
<dbReference type="OrthoDB" id="9783680at2"/>